<keyword evidence="4" id="KW-0540">Nuclease</keyword>
<feature type="compositionally biased region" description="Low complexity" evidence="8">
    <location>
        <begin position="10"/>
        <end position="23"/>
    </location>
</feature>
<evidence type="ECO:0000256" key="5">
    <source>
        <dbReference type="ARBA" id="ARBA00022723"/>
    </source>
</evidence>
<comment type="similarity">
    <text evidence="2">Belongs to the RNase H family.</text>
</comment>
<evidence type="ECO:0000256" key="2">
    <source>
        <dbReference type="ARBA" id="ARBA00005300"/>
    </source>
</evidence>
<dbReference type="Gene3D" id="3.30.420.10">
    <property type="entry name" value="Ribonuclease H-like superfamily/Ribonuclease H"/>
    <property type="match status" value="1"/>
</dbReference>
<evidence type="ECO:0000256" key="6">
    <source>
        <dbReference type="ARBA" id="ARBA00022759"/>
    </source>
</evidence>
<comment type="catalytic activity">
    <reaction evidence="1">
        <text>Endonucleolytic cleavage to 5'-phosphomonoester.</text>
        <dbReference type="EC" id="3.1.26.4"/>
    </reaction>
</comment>
<dbReference type="Proteomes" id="UP001642484">
    <property type="component" value="Unassembled WGS sequence"/>
</dbReference>
<dbReference type="PANTHER" id="PTHR10642">
    <property type="entry name" value="RIBONUCLEASE H1"/>
    <property type="match status" value="1"/>
</dbReference>
<reference evidence="10 11" key="1">
    <citation type="submission" date="2024-02" db="EMBL/GenBank/DDBJ databases">
        <authorList>
            <person name="Chen Y."/>
            <person name="Shah S."/>
            <person name="Dougan E. K."/>
            <person name="Thang M."/>
            <person name="Chan C."/>
        </authorList>
    </citation>
    <scope>NUCLEOTIDE SEQUENCE [LARGE SCALE GENOMIC DNA]</scope>
</reference>
<evidence type="ECO:0000256" key="8">
    <source>
        <dbReference type="SAM" id="MobiDB-lite"/>
    </source>
</evidence>
<dbReference type="Pfam" id="PF00075">
    <property type="entry name" value="RNase_H"/>
    <property type="match status" value="1"/>
</dbReference>
<gene>
    <name evidence="10" type="ORF">CCMP2556_LOCUS50355</name>
</gene>
<dbReference type="EC" id="3.1.26.4" evidence="3"/>
<feature type="domain" description="RNase H type-1" evidence="9">
    <location>
        <begin position="75"/>
        <end position="244"/>
    </location>
</feature>
<protein>
    <recommendedName>
        <fullName evidence="3">ribonuclease H</fullName>
        <ecNumber evidence="3">3.1.26.4</ecNumber>
    </recommendedName>
</protein>
<sequence>MPAPVLQDSAAAPAQARPQRGAQLKAKRARHQFAVGLRRRARGKVITGRSGAAFAPVLQKDTSVPAPPAQPGPQPGDTWHVYIDGSCRGNKHVQKQHSPAGWGVAVYLCQGTSERLFCSLFGPVITSASPSPSGPALSLGAEYGSNNTGELSAFGEALLWLRDEAPPSNSGERIPVVLHYDSKYAKKVITGENKAQKNQRLVDEVHKLWREESAKRRIDLKWVHGHTGNAGNELADTLAKKGATGRYSSVSLRWTAALDSIGVRASSVRSEEGERLEAKRARQSPSESHVDILLFGPLRLARSSRSVQQIRIYV</sequence>
<dbReference type="PROSITE" id="PS50879">
    <property type="entry name" value="RNASE_H_1"/>
    <property type="match status" value="1"/>
</dbReference>
<evidence type="ECO:0000256" key="4">
    <source>
        <dbReference type="ARBA" id="ARBA00022722"/>
    </source>
</evidence>
<keyword evidence="11" id="KW-1185">Reference proteome</keyword>
<evidence type="ECO:0000256" key="7">
    <source>
        <dbReference type="ARBA" id="ARBA00022801"/>
    </source>
</evidence>
<evidence type="ECO:0000313" key="10">
    <source>
        <dbReference type="EMBL" id="CAK9108001.1"/>
    </source>
</evidence>
<dbReference type="PANTHER" id="PTHR10642:SF26">
    <property type="entry name" value="RIBONUCLEASE H1"/>
    <property type="match status" value="1"/>
</dbReference>
<dbReference type="EMBL" id="CAXAMN010027051">
    <property type="protein sequence ID" value="CAK9108001.1"/>
    <property type="molecule type" value="Genomic_DNA"/>
</dbReference>
<dbReference type="InterPro" id="IPR012337">
    <property type="entry name" value="RNaseH-like_sf"/>
</dbReference>
<keyword evidence="6" id="KW-0255">Endonuclease</keyword>
<dbReference type="SUPFAM" id="SSF53098">
    <property type="entry name" value="Ribonuclease H-like"/>
    <property type="match status" value="1"/>
</dbReference>
<accession>A0ABP0S6N9</accession>
<name>A0ABP0S6N9_9DINO</name>
<dbReference type="InterPro" id="IPR036397">
    <property type="entry name" value="RNaseH_sf"/>
</dbReference>
<dbReference type="InterPro" id="IPR050092">
    <property type="entry name" value="RNase_H"/>
</dbReference>
<proteinExistence type="inferred from homology"/>
<keyword evidence="7" id="KW-0378">Hydrolase</keyword>
<feature type="region of interest" description="Disordered" evidence="8">
    <location>
        <begin position="1"/>
        <end position="30"/>
    </location>
</feature>
<dbReference type="InterPro" id="IPR002156">
    <property type="entry name" value="RNaseH_domain"/>
</dbReference>
<evidence type="ECO:0000313" key="11">
    <source>
        <dbReference type="Proteomes" id="UP001642484"/>
    </source>
</evidence>
<keyword evidence="5" id="KW-0479">Metal-binding</keyword>
<evidence type="ECO:0000259" key="9">
    <source>
        <dbReference type="PROSITE" id="PS50879"/>
    </source>
</evidence>
<comment type="caution">
    <text evidence="10">The sequence shown here is derived from an EMBL/GenBank/DDBJ whole genome shotgun (WGS) entry which is preliminary data.</text>
</comment>
<organism evidence="10 11">
    <name type="scientific">Durusdinium trenchii</name>
    <dbReference type="NCBI Taxonomy" id="1381693"/>
    <lineage>
        <taxon>Eukaryota</taxon>
        <taxon>Sar</taxon>
        <taxon>Alveolata</taxon>
        <taxon>Dinophyceae</taxon>
        <taxon>Suessiales</taxon>
        <taxon>Symbiodiniaceae</taxon>
        <taxon>Durusdinium</taxon>
    </lineage>
</organism>
<evidence type="ECO:0000256" key="1">
    <source>
        <dbReference type="ARBA" id="ARBA00000077"/>
    </source>
</evidence>
<evidence type="ECO:0000256" key="3">
    <source>
        <dbReference type="ARBA" id="ARBA00012180"/>
    </source>
</evidence>